<evidence type="ECO:0000256" key="1">
    <source>
        <dbReference type="SAM" id="SignalP"/>
    </source>
</evidence>
<reference evidence="2" key="1">
    <citation type="submission" date="2021-06" db="EMBL/GenBank/DDBJ databases">
        <title>Comparative genomics, transcriptomics and evolutionary studies reveal genomic signatures of adaptation to plant cell wall in hemibiotrophic fungi.</title>
        <authorList>
            <consortium name="DOE Joint Genome Institute"/>
            <person name="Baroncelli R."/>
            <person name="Diaz J.F."/>
            <person name="Benocci T."/>
            <person name="Peng M."/>
            <person name="Battaglia E."/>
            <person name="Haridas S."/>
            <person name="Andreopoulos W."/>
            <person name="Labutti K."/>
            <person name="Pangilinan J."/>
            <person name="Floch G.L."/>
            <person name="Makela M.R."/>
            <person name="Henrissat B."/>
            <person name="Grigoriev I.V."/>
            <person name="Crouch J.A."/>
            <person name="De Vries R.P."/>
            <person name="Sukno S.A."/>
            <person name="Thon M.R."/>
        </authorList>
    </citation>
    <scope>NUCLEOTIDE SEQUENCE</scope>
    <source>
        <strain evidence="2">MAFF235873</strain>
    </source>
</reference>
<proteinExistence type="predicted"/>
<keyword evidence="3" id="KW-1185">Reference proteome</keyword>
<gene>
    <name evidence="2" type="ORF">LX32DRAFT_653749</name>
</gene>
<feature type="signal peptide" evidence="1">
    <location>
        <begin position="1"/>
        <end position="20"/>
    </location>
</feature>
<organism evidence="2 3">
    <name type="scientific">Colletotrichum zoysiae</name>
    <dbReference type="NCBI Taxonomy" id="1216348"/>
    <lineage>
        <taxon>Eukaryota</taxon>
        <taxon>Fungi</taxon>
        <taxon>Dikarya</taxon>
        <taxon>Ascomycota</taxon>
        <taxon>Pezizomycotina</taxon>
        <taxon>Sordariomycetes</taxon>
        <taxon>Hypocreomycetidae</taxon>
        <taxon>Glomerellales</taxon>
        <taxon>Glomerellaceae</taxon>
        <taxon>Colletotrichum</taxon>
        <taxon>Colletotrichum graminicola species complex</taxon>
    </lineage>
</organism>
<dbReference type="Proteomes" id="UP001232148">
    <property type="component" value="Unassembled WGS sequence"/>
</dbReference>
<feature type="chain" id="PRO_5042082329" evidence="1">
    <location>
        <begin position="21"/>
        <end position="135"/>
    </location>
</feature>
<dbReference type="EMBL" id="MU842892">
    <property type="protein sequence ID" value="KAK2027573.1"/>
    <property type="molecule type" value="Genomic_DNA"/>
</dbReference>
<feature type="non-terminal residue" evidence="2">
    <location>
        <position position="1"/>
    </location>
</feature>
<comment type="caution">
    <text evidence="2">The sequence shown here is derived from an EMBL/GenBank/DDBJ whole genome shotgun (WGS) entry which is preliminary data.</text>
</comment>
<name>A0AAD9HF28_9PEZI</name>
<evidence type="ECO:0000313" key="2">
    <source>
        <dbReference type="EMBL" id="KAK2027573.1"/>
    </source>
</evidence>
<evidence type="ECO:0000313" key="3">
    <source>
        <dbReference type="Proteomes" id="UP001232148"/>
    </source>
</evidence>
<accession>A0AAD9HF28</accession>
<sequence>MRSFIPPVAFLGLFALSANAQNPHHVVDPVLFPGIAPSTDLVWHDCCTVFKCARLTVHAKVTDPRRPERVEGNCGQPAVDLAIVKLPYVSVPGGPAHQGAVHVSLGGWSSSSTNFLVRFGEDYAPLFAGYDLLAI</sequence>
<keyword evidence="1" id="KW-0732">Signal</keyword>
<protein>
    <submittedName>
        <fullName evidence="2">Uncharacterized protein</fullName>
    </submittedName>
</protein>
<dbReference type="AlphaFoldDB" id="A0AAD9HF28"/>